<feature type="region of interest" description="Disordered" evidence="1">
    <location>
        <begin position="405"/>
        <end position="424"/>
    </location>
</feature>
<keyword evidence="4" id="KW-1185">Reference proteome</keyword>
<evidence type="ECO:0000256" key="2">
    <source>
        <dbReference type="SAM" id="SignalP"/>
    </source>
</evidence>
<keyword evidence="2" id="KW-0732">Signal</keyword>
<evidence type="ECO:0000313" key="4">
    <source>
        <dbReference type="Proteomes" id="UP000218209"/>
    </source>
</evidence>
<feature type="signal peptide" evidence="2">
    <location>
        <begin position="1"/>
        <end position="24"/>
    </location>
</feature>
<evidence type="ECO:0000313" key="3">
    <source>
        <dbReference type="EMBL" id="OSX70956.1"/>
    </source>
</evidence>
<accession>A0A1X6NR35</accession>
<proteinExistence type="predicted"/>
<reference evidence="3 4" key="1">
    <citation type="submission" date="2017-03" db="EMBL/GenBank/DDBJ databases">
        <title>WGS assembly of Porphyra umbilicalis.</title>
        <authorList>
            <person name="Brawley S.H."/>
            <person name="Blouin N.A."/>
            <person name="Ficko-Blean E."/>
            <person name="Wheeler G.L."/>
            <person name="Lohr M."/>
            <person name="Goodson H.V."/>
            <person name="Jenkins J.W."/>
            <person name="Blaby-Haas C.E."/>
            <person name="Helliwell K.E."/>
            <person name="Chan C."/>
            <person name="Marriage T."/>
            <person name="Bhattacharya D."/>
            <person name="Klein A.S."/>
            <person name="Badis Y."/>
            <person name="Brodie J."/>
            <person name="Cao Y."/>
            <person name="Collen J."/>
            <person name="Dittami S.M."/>
            <person name="Gachon C.M."/>
            <person name="Green B.R."/>
            <person name="Karpowicz S."/>
            <person name="Kim J.W."/>
            <person name="Kudahl U."/>
            <person name="Lin S."/>
            <person name="Michel G."/>
            <person name="Mittag M."/>
            <person name="Olson B.J."/>
            <person name="Pangilinan J."/>
            <person name="Peng Y."/>
            <person name="Qiu H."/>
            <person name="Shu S."/>
            <person name="Singer J.T."/>
            <person name="Smith A.G."/>
            <person name="Sprecher B.N."/>
            <person name="Wagner V."/>
            <person name="Wang W."/>
            <person name="Wang Z.-Y."/>
            <person name="Yan J."/>
            <person name="Yarish C."/>
            <person name="Zoeuner-Riek S."/>
            <person name="Zhuang Y."/>
            <person name="Zou Y."/>
            <person name="Lindquist E.A."/>
            <person name="Grimwood J."/>
            <person name="Barry K."/>
            <person name="Rokhsar D.S."/>
            <person name="Schmutz J."/>
            <person name="Stiller J.W."/>
            <person name="Grossman A.R."/>
            <person name="Prochnik S.E."/>
        </authorList>
    </citation>
    <scope>NUCLEOTIDE SEQUENCE [LARGE SCALE GENOMIC DNA]</scope>
    <source>
        <strain evidence="3">4086291</strain>
    </source>
</reference>
<feature type="chain" id="PRO_5012462653" evidence="2">
    <location>
        <begin position="25"/>
        <end position="424"/>
    </location>
</feature>
<dbReference type="AlphaFoldDB" id="A0A1X6NR35"/>
<organism evidence="3 4">
    <name type="scientific">Porphyra umbilicalis</name>
    <name type="common">Purple laver</name>
    <name type="synonym">Red alga</name>
    <dbReference type="NCBI Taxonomy" id="2786"/>
    <lineage>
        <taxon>Eukaryota</taxon>
        <taxon>Rhodophyta</taxon>
        <taxon>Bangiophyceae</taxon>
        <taxon>Bangiales</taxon>
        <taxon>Bangiaceae</taxon>
        <taxon>Porphyra</taxon>
    </lineage>
</organism>
<gene>
    <name evidence="3" type="ORF">BU14_0625s0006</name>
</gene>
<sequence length="424" mass="42216">MARRQLPVMAALAAAVAATATATATPACTPHSVPVHAILEADGGVYTLPDGRELTAAVHSVGGCKTRRDAPTGSFLPVSAPFTILGQSSGPPCTLAATAAGGPTFAAFQAITVAANGFAFAPTFVVEDIDAGQPDETRNATETWREAAAVLGRTADGELVRPDVALHADTLLAVADVPVSGAALAALGWAGHPTTPAVTATYASWREVVNLVSADAQRGRVAVTFSATPVEQLVVLYALSQAEAAHPHAKSGVFLGNLTIPCGCTCAPRPEASHRVLVPHKDASGAPTLGCCMWMSSTSPAYVCDFRGTTWCDERPAVRYVALGDAAADGTVACAAEDMRIHVGVGGYAAAPAFRAGRAAPVGDVAAGGDHNGAEVGRGAGGGGDGGAARARGMGDVRARFGGGGARGHAGAAAERAGGTAAAG</sequence>
<dbReference type="Proteomes" id="UP000218209">
    <property type="component" value="Unassembled WGS sequence"/>
</dbReference>
<evidence type="ECO:0000256" key="1">
    <source>
        <dbReference type="SAM" id="MobiDB-lite"/>
    </source>
</evidence>
<protein>
    <submittedName>
        <fullName evidence="3">Uncharacterized protein</fullName>
    </submittedName>
</protein>
<dbReference type="EMBL" id="KV919186">
    <property type="protein sequence ID" value="OSX70956.1"/>
    <property type="molecule type" value="Genomic_DNA"/>
</dbReference>
<feature type="compositionally biased region" description="Low complexity" evidence="1">
    <location>
        <begin position="409"/>
        <end position="424"/>
    </location>
</feature>
<name>A0A1X6NR35_PORUM</name>